<keyword evidence="3" id="KW-1185">Reference proteome</keyword>
<sequence>VGQAKGWQVRRFVDPLMGTKPAPGGGETSEAAPVQRAPVRSPGEEEWRGPTAPPIYPNLTAGEEGGSQGVAPRHRSLLEEAVRASWPYNPACGQLANPLLGTAQLPQVIRVYRDLTKPGYTTGMEKLGDEEREAAHEKGWEGPWELTTWGKLIGEVLKDPEAVLEYLPEVPREEGARTTSLHYTGTSLDAWGEPGARAKSKSADFIVTPEGWHYGGMLQAPGMKATRAATPIRPDQSVKVRIIVQMVIVPYKGVYSVGADIEVLDDTPLTPERQELEPSKEKEPKPWGGFVVKIEKQGYWDSEVKFEAPYQNMSCLTIIPKWGQFWGSYNLTCKNPEAQTHNAKSGNGTQHPETVPNAYHEDWLNETLPWIWKAKLTHFKGAFQAGYTRSSRGLQGPLEAEMYVQKLPKPDALMNVTSGDFRKIDECVVTEIVKDLNGTDYVNTGNSPRCPLWQEWQKVKRNCDLVRSSGLCHESGDSPLTGPGLKRGSQSS</sequence>
<feature type="non-terminal residue" evidence="2">
    <location>
        <position position="492"/>
    </location>
</feature>
<comment type="caution">
    <text evidence="2">The sequence shown here is derived from an EMBL/GenBank/DDBJ whole genome shotgun (WGS) entry which is preliminary data.</text>
</comment>
<name>A0AAD3ND25_LATJO</name>
<evidence type="ECO:0000313" key="2">
    <source>
        <dbReference type="EMBL" id="GLD70798.1"/>
    </source>
</evidence>
<feature type="region of interest" description="Disordered" evidence="1">
    <location>
        <begin position="1"/>
        <end position="73"/>
    </location>
</feature>
<reference evidence="2" key="1">
    <citation type="submission" date="2022-08" db="EMBL/GenBank/DDBJ databases">
        <title>Genome sequencing of akame (Lates japonicus).</title>
        <authorList>
            <person name="Hashiguchi Y."/>
            <person name="Takahashi H."/>
        </authorList>
    </citation>
    <scope>NUCLEOTIDE SEQUENCE</scope>
    <source>
        <strain evidence="2">Kochi</strain>
    </source>
</reference>
<dbReference type="AlphaFoldDB" id="A0AAD3ND25"/>
<organism evidence="2 3">
    <name type="scientific">Lates japonicus</name>
    <name type="common">Japanese lates</name>
    <dbReference type="NCBI Taxonomy" id="270547"/>
    <lineage>
        <taxon>Eukaryota</taxon>
        <taxon>Metazoa</taxon>
        <taxon>Chordata</taxon>
        <taxon>Craniata</taxon>
        <taxon>Vertebrata</taxon>
        <taxon>Euteleostomi</taxon>
        <taxon>Actinopterygii</taxon>
        <taxon>Neopterygii</taxon>
        <taxon>Teleostei</taxon>
        <taxon>Neoteleostei</taxon>
        <taxon>Acanthomorphata</taxon>
        <taxon>Carangaria</taxon>
        <taxon>Carangaria incertae sedis</taxon>
        <taxon>Centropomidae</taxon>
        <taxon>Lates</taxon>
    </lineage>
</organism>
<protein>
    <submittedName>
        <fullName evidence="2">Uncharacterized protein</fullName>
    </submittedName>
</protein>
<proteinExistence type="predicted"/>
<evidence type="ECO:0000256" key="1">
    <source>
        <dbReference type="SAM" id="MobiDB-lite"/>
    </source>
</evidence>
<gene>
    <name evidence="2" type="ORF">AKAME5_002211700</name>
</gene>
<accession>A0AAD3ND25</accession>
<dbReference type="EMBL" id="BRZM01000442">
    <property type="protein sequence ID" value="GLD70798.1"/>
    <property type="molecule type" value="Genomic_DNA"/>
</dbReference>
<evidence type="ECO:0000313" key="3">
    <source>
        <dbReference type="Proteomes" id="UP001279410"/>
    </source>
</evidence>
<dbReference type="Proteomes" id="UP001279410">
    <property type="component" value="Unassembled WGS sequence"/>
</dbReference>